<dbReference type="RefSeq" id="WP_106770146.1">
    <property type="nucleotide sequence ID" value="NZ_PXYK01000001.1"/>
</dbReference>
<comment type="caution">
    <text evidence="2">The sequence shown here is derived from an EMBL/GenBank/DDBJ whole genome shotgun (WGS) entry which is preliminary data.</text>
</comment>
<feature type="transmembrane region" description="Helical" evidence="1">
    <location>
        <begin position="15"/>
        <end position="35"/>
    </location>
</feature>
<accession>A0A2P7SSZ9</accession>
<keyword evidence="3" id="KW-1185">Reference proteome</keyword>
<reference evidence="2 3" key="1">
    <citation type="submission" date="2018-03" db="EMBL/GenBank/DDBJ databases">
        <title>The draft genome of Mesorhizobium sp. 6GN-30.</title>
        <authorList>
            <person name="Liu L."/>
            <person name="Li L."/>
            <person name="Wang T."/>
            <person name="Zhang X."/>
            <person name="Liang L."/>
        </authorList>
    </citation>
    <scope>NUCLEOTIDE SEQUENCE [LARGE SCALE GENOMIC DNA]</scope>
    <source>
        <strain evidence="2 3">6GN30</strain>
    </source>
</reference>
<dbReference type="EMBL" id="PXYK01000001">
    <property type="protein sequence ID" value="PSJ65604.1"/>
    <property type="molecule type" value="Genomic_DNA"/>
</dbReference>
<name>A0A2P7SSZ9_9HYPH</name>
<organism evidence="2 3">
    <name type="scientific">Kumtagia ephedrae</name>
    <dbReference type="NCBI Taxonomy" id="2116701"/>
    <lineage>
        <taxon>Bacteria</taxon>
        <taxon>Pseudomonadati</taxon>
        <taxon>Pseudomonadota</taxon>
        <taxon>Alphaproteobacteria</taxon>
        <taxon>Hyphomicrobiales</taxon>
        <taxon>Phyllobacteriaceae</taxon>
        <taxon>Kumtagia</taxon>
    </lineage>
</organism>
<evidence type="ECO:0000256" key="1">
    <source>
        <dbReference type="SAM" id="Phobius"/>
    </source>
</evidence>
<keyword evidence="1" id="KW-1133">Transmembrane helix</keyword>
<keyword evidence="1" id="KW-0812">Transmembrane</keyword>
<evidence type="ECO:0000313" key="3">
    <source>
        <dbReference type="Proteomes" id="UP000241229"/>
    </source>
</evidence>
<gene>
    <name evidence="2" type="ORF">C7I84_00280</name>
</gene>
<dbReference type="AlphaFoldDB" id="A0A2P7SSZ9"/>
<dbReference type="Proteomes" id="UP000241229">
    <property type="component" value="Unassembled WGS sequence"/>
</dbReference>
<sequence length="59" mass="6048">MNDDPAADTGSPSRVVWFAAGALTIAAALALFLYVDGFFAARAELDASAGSSRTIIEGQ</sequence>
<keyword evidence="1" id="KW-0472">Membrane</keyword>
<evidence type="ECO:0000313" key="2">
    <source>
        <dbReference type="EMBL" id="PSJ65604.1"/>
    </source>
</evidence>
<proteinExistence type="predicted"/>
<protein>
    <submittedName>
        <fullName evidence="2">Uncharacterized protein</fullName>
    </submittedName>
</protein>